<comment type="subcellular location">
    <subcellularLocation>
        <location evidence="1">Nucleus</location>
    </subcellularLocation>
</comment>
<dbReference type="InterPro" id="IPR001005">
    <property type="entry name" value="SANT/Myb"/>
</dbReference>
<feature type="compositionally biased region" description="Acidic residues" evidence="4">
    <location>
        <begin position="512"/>
        <end position="523"/>
    </location>
</feature>
<dbReference type="Pfam" id="PF13921">
    <property type="entry name" value="Myb_DNA-bind_6"/>
    <property type="match status" value="1"/>
</dbReference>
<feature type="compositionally biased region" description="Low complexity" evidence="4">
    <location>
        <begin position="676"/>
        <end position="701"/>
    </location>
</feature>
<name>A0A395HSK0_ASPHC</name>
<dbReference type="PANTHER" id="PTHR46380">
    <property type="entry name" value="CYCLIN-D-BINDING MYB-LIKE TRANSCRIPTION FACTOR 1"/>
    <property type="match status" value="1"/>
</dbReference>
<dbReference type="OrthoDB" id="39591at2759"/>
<feature type="compositionally biased region" description="Basic and acidic residues" evidence="4">
    <location>
        <begin position="435"/>
        <end position="445"/>
    </location>
</feature>
<feature type="compositionally biased region" description="Acidic residues" evidence="4">
    <location>
        <begin position="721"/>
        <end position="737"/>
    </location>
</feature>
<evidence type="ECO:0000313" key="8">
    <source>
        <dbReference type="Proteomes" id="UP000248961"/>
    </source>
</evidence>
<feature type="domain" description="Myb-like" evidence="5">
    <location>
        <begin position="303"/>
        <end position="375"/>
    </location>
</feature>
<feature type="compositionally biased region" description="Polar residues" evidence="4">
    <location>
        <begin position="28"/>
        <end position="45"/>
    </location>
</feature>
<dbReference type="SMART" id="SM00717">
    <property type="entry name" value="SANT"/>
    <property type="match status" value="3"/>
</dbReference>
<evidence type="ECO:0000256" key="4">
    <source>
        <dbReference type="SAM" id="MobiDB-lite"/>
    </source>
</evidence>
<dbReference type="AlphaFoldDB" id="A0A395HSK0"/>
<evidence type="ECO:0000259" key="6">
    <source>
        <dbReference type="PROSITE" id="PS51294"/>
    </source>
</evidence>
<feature type="domain" description="HTH myb-type" evidence="6">
    <location>
        <begin position="259"/>
        <end position="304"/>
    </location>
</feature>
<feature type="compositionally biased region" description="Low complexity" evidence="4">
    <location>
        <begin position="627"/>
        <end position="639"/>
    </location>
</feature>
<dbReference type="PROSITE" id="PS51294">
    <property type="entry name" value="HTH_MYB"/>
    <property type="match status" value="1"/>
</dbReference>
<dbReference type="PANTHER" id="PTHR46380:SF2">
    <property type="entry name" value="CYCLIN-D-BINDING MYB-LIKE TRANSCRIPTION FACTOR 1"/>
    <property type="match status" value="1"/>
</dbReference>
<evidence type="ECO:0000313" key="7">
    <source>
        <dbReference type="EMBL" id="RAL10315.1"/>
    </source>
</evidence>
<feature type="region of interest" description="Disordered" evidence="4">
    <location>
        <begin position="1"/>
        <end position="165"/>
    </location>
</feature>
<dbReference type="GO" id="GO:0000976">
    <property type="term" value="F:transcription cis-regulatory region binding"/>
    <property type="evidence" value="ECO:0007669"/>
    <property type="project" value="TreeGrafter"/>
</dbReference>
<dbReference type="GO" id="GO:0003700">
    <property type="term" value="F:DNA-binding transcription factor activity"/>
    <property type="evidence" value="ECO:0007669"/>
    <property type="project" value="TreeGrafter"/>
</dbReference>
<feature type="compositionally biased region" description="Low complexity" evidence="4">
    <location>
        <begin position="708"/>
        <end position="718"/>
    </location>
</feature>
<dbReference type="PROSITE" id="PS50090">
    <property type="entry name" value="MYB_LIKE"/>
    <property type="match status" value="2"/>
</dbReference>
<feature type="compositionally biased region" description="Acidic residues" evidence="4">
    <location>
        <begin position="446"/>
        <end position="464"/>
    </location>
</feature>
<dbReference type="Proteomes" id="UP000248961">
    <property type="component" value="Unassembled WGS sequence"/>
</dbReference>
<dbReference type="InterPro" id="IPR051651">
    <property type="entry name" value="DMTF1_DNA-bind_reg"/>
</dbReference>
<organism evidence="7 8">
    <name type="scientific">Aspergillus homomorphus (strain CBS 101889)</name>
    <dbReference type="NCBI Taxonomy" id="1450537"/>
    <lineage>
        <taxon>Eukaryota</taxon>
        <taxon>Fungi</taxon>
        <taxon>Dikarya</taxon>
        <taxon>Ascomycota</taxon>
        <taxon>Pezizomycotina</taxon>
        <taxon>Eurotiomycetes</taxon>
        <taxon>Eurotiomycetidae</taxon>
        <taxon>Eurotiales</taxon>
        <taxon>Aspergillaceae</taxon>
        <taxon>Aspergillus</taxon>
        <taxon>Aspergillus subgen. Circumdati</taxon>
    </lineage>
</organism>
<gene>
    <name evidence="7" type="ORF">BO97DRAFT_141060</name>
</gene>
<dbReference type="STRING" id="1450537.A0A395HSK0"/>
<feature type="compositionally biased region" description="Polar residues" evidence="4">
    <location>
        <begin position="597"/>
        <end position="622"/>
    </location>
</feature>
<feature type="compositionally biased region" description="Acidic residues" evidence="4">
    <location>
        <begin position="640"/>
        <end position="649"/>
    </location>
</feature>
<dbReference type="EMBL" id="KZ824296">
    <property type="protein sequence ID" value="RAL10315.1"/>
    <property type="molecule type" value="Genomic_DNA"/>
</dbReference>
<dbReference type="SUPFAM" id="SSF46689">
    <property type="entry name" value="Homeodomain-like"/>
    <property type="match status" value="1"/>
</dbReference>
<sequence length="827" mass="92586">MASAKRKRTGTGLNATPNAAGRVGFVPQSPQTPLVATPLTDSATHPSKRKKLGSESSSKKKRNHRETREESEELPYVSSPVSAKRNPASADGHHAPPPVPETPQPEIPIDPAITGETMSVRKDQDQPMEDADQTGTRVSTPWSKDTTRESSALNSTKKGRRDYEETNGKKGFFEADEIEKLEAFKLEFCTTHGQVADVFDSMVQHSDRDRQDWPVHNDIITKSEFWKRVYETLPNRDKRSIYRFMRRHFQCSSQKPHQWTHEQDEELVSLHRLHGARWAYIARMLGRSDDDVVQRWKNRLQHRRTMNHGSWKEEEVRALLEAVQAAWHAMKAAGENVGRDIYEMDEFSIAWGPISDRMNNCRSRQQCADKWRKLRFKVMAQRSMGNPDAFFDPATTKPRRHRYNKSQEKSTPKNQTFKSNEFVGSEDEDANQEPRTTEKEKHAQEDEVEEEEEEEEEESEDESAEPTVPIKHERHSPEPDDADLPPPSKQPSGAVRHITTTDSREDSVAESSTDEAESDDEPADPVIKQEYAAESESEPEESPSPHSKRDIKPNLNLLDDEAATESESEDDDEEEGEEEENYATPPSGRKAGLPGSKVTSPSATKSSHQQQDNKPRSPLTTIKTRKSPSPTASVSSSSSEAEDDEEEGGSETSSTGGDWPAKPPTQTTPLQPPPSSSSNNTNTRKPTGSTTTTTTKRNITSMHQQAPTRTTRSTRSNPAPEPEEDDTSSSDEEEEEAASAQTKQEQQPRRPTFPTRPSFGSSSQPSQPLSQRASLKELKAASLRQANSKLKTPSANTLIDIVADAKKRAQEESSSSSEDEDDEDDDE</sequence>
<dbReference type="RefSeq" id="XP_025549469.1">
    <property type="nucleotide sequence ID" value="XM_025690098.1"/>
</dbReference>
<dbReference type="CDD" id="cd00167">
    <property type="entry name" value="SANT"/>
    <property type="match status" value="2"/>
</dbReference>
<dbReference type="Gene3D" id="1.10.10.60">
    <property type="entry name" value="Homeodomain-like"/>
    <property type="match status" value="2"/>
</dbReference>
<evidence type="ECO:0000256" key="3">
    <source>
        <dbReference type="ARBA" id="ARBA00023242"/>
    </source>
</evidence>
<feature type="region of interest" description="Disordered" evidence="4">
    <location>
        <begin position="802"/>
        <end position="827"/>
    </location>
</feature>
<dbReference type="GO" id="GO:0005634">
    <property type="term" value="C:nucleus"/>
    <property type="evidence" value="ECO:0007669"/>
    <property type="project" value="UniProtKB-SubCell"/>
</dbReference>
<keyword evidence="2" id="KW-0238">DNA-binding</keyword>
<feature type="region of interest" description="Disordered" evidence="4">
    <location>
        <begin position="385"/>
        <end position="775"/>
    </location>
</feature>
<dbReference type="InterPro" id="IPR009057">
    <property type="entry name" value="Homeodomain-like_sf"/>
</dbReference>
<accession>A0A395HSK0</accession>
<feature type="compositionally biased region" description="Pro residues" evidence="4">
    <location>
        <begin position="95"/>
        <end position="108"/>
    </location>
</feature>
<evidence type="ECO:0000256" key="2">
    <source>
        <dbReference type="ARBA" id="ARBA00023125"/>
    </source>
</evidence>
<feature type="domain" description="Myb-like" evidence="5">
    <location>
        <begin position="259"/>
        <end position="300"/>
    </location>
</feature>
<reference evidence="7 8" key="1">
    <citation type="submission" date="2018-02" db="EMBL/GenBank/DDBJ databases">
        <title>The genomes of Aspergillus section Nigri reveals drivers in fungal speciation.</title>
        <authorList>
            <consortium name="DOE Joint Genome Institute"/>
            <person name="Vesth T.C."/>
            <person name="Nybo J."/>
            <person name="Theobald S."/>
            <person name="Brandl J."/>
            <person name="Frisvad J.C."/>
            <person name="Nielsen K.F."/>
            <person name="Lyhne E.K."/>
            <person name="Kogle M.E."/>
            <person name="Kuo A."/>
            <person name="Riley R."/>
            <person name="Clum A."/>
            <person name="Nolan M."/>
            <person name="Lipzen A."/>
            <person name="Salamov A."/>
            <person name="Henrissat B."/>
            <person name="Wiebenga A."/>
            <person name="De vries R.P."/>
            <person name="Grigoriev I.V."/>
            <person name="Mortensen U.H."/>
            <person name="Andersen M.R."/>
            <person name="Baker S.E."/>
        </authorList>
    </citation>
    <scope>NUCLEOTIDE SEQUENCE [LARGE SCALE GENOMIC DNA]</scope>
    <source>
        <strain evidence="7 8">CBS 101889</strain>
    </source>
</reference>
<dbReference type="VEuPathDB" id="FungiDB:BO97DRAFT_141060"/>
<dbReference type="InterPro" id="IPR017930">
    <property type="entry name" value="Myb_dom"/>
</dbReference>
<protein>
    <submittedName>
        <fullName evidence="7">Uncharacterized protein</fullName>
    </submittedName>
</protein>
<feature type="compositionally biased region" description="Low complexity" evidence="4">
    <location>
        <begin position="749"/>
        <end position="773"/>
    </location>
</feature>
<evidence type="ECO:0000256" key="1">
    <source>
        <dbReference type="ARBA" id="ARBA00004123"/>
    </source>
</evidence>
<feature type="compositionally biased region" description="Polar residues" evidence="4">
    <location>
        <begin position="133"/>
        <end position="156"/>
    </location>
</feature>
<keyword evidence="3" id="KW-0539">Nucleus</keyword>
<feature type="compositionally biased region" description="Acidic residues" evidence="4">
    <location>
        <begin position="558"/>
        <end position="581"/>
    </location>
</feature>
<keyword evidence="8" id="KW-1185">Reference proteome</keyword>
<feature type="compositionally biased region" description="Acidic residues" evidence="4">
    <location>
        <begin position="817"/>
        <end position="827"/>
    </location>
</feature>
<evidence type="ECO:0000259" key="5">
    <source>
        <dbReference type="PROSITE" id="PS50090"/>
    </source>
</evidence>
<proteinExistence type="predicted"/>
<dbReference type="GeneID" id="37194387"/>